<dbReference type="EMBL" id="ACCL02000013">
    <property type="protein sequence ID" value="EET60020.1"/>
    <property type="molecule type" value="Genomic_DNA"/>
</dbReference>
<dbReference type="AlphaFoldDB" id="C6LGW1"/>
<protein>
    <submittedName>
        <fullName evidence="1">Uncharacterized protein</fullName>
    </submittedName>
</protein>
<accession>C6LGW1</accession>
<dbReference type="Proteomes" id="UP000005561">
    <property type="component" value="Unassembled WGS sequence"/>
</dbReference>
<gene>
    <name evidence="1" type="ORF">BRYFOR_07871</name>
</gene>
<organism evidence="1 2">
    <name type="scientific">Marvinbryantia formatexigens DSM 14469</name>
    <dbReference type="NCBI Taxonomy" id="478749"/>
    <lineage>
        <taxon>Bacteria</taxon>
        <taxon>Bacillati</taxon>
        <taxon>Bacillota</taxon>
        <taxon>Clostridia</taxon>
        <taxon>Lachnospirales</taxon>
        <taxon>Lachnospiraceae</taxon>
        <taxon>Marvinbryantia</taxon>
    </lineage>
</organism>
<proteinExistence type="predicted"/>
<evidence type="ECO:0000313" key="1">
    <source>
        <dbReference type="EMBL" id="EET60020.1"/>
    </source>
</evidence>
<reference evidence="1" key="1">
    <citation type="submission" date="2009-07" db="EMBL/GenBank/DDBJ databases">
        <authorList>
            <person name="Weinstock G."/>
            <person name="Sodergren E."/>
            <person name="Clifton S."/>
            <person name="Fulton L."/>
            <person name="Fulton B."/>
            <person name="Courtney L."/>
            <person name="Fronick C."/>
            <person name="Harrison M."/>
            <person name="Strong C."/>
            <person name="Farmer C."/>
            <person name="Delahaunty K."/>
            <person name="Markovic C."/>
            <person name="Hall O."/>
            <person name="Minx P."/>
            <person name="Tomlinson C."/>
            <person name="Mitreva M."/>
            <person name="Nelson J."/>
            <person name="Hou S."/>
            <person name="Wollam A."/>
            <person name="Pepin K.H."/>
            <person name="Johnson M."/>
            <person name="Bhonagiri V."/>
            <person name="Nash W.E."/>
            <person name="Warren W."/>
            <person name="Chinwalla A."/>
            <person name="Mardis E.R."/>
            <person name="Wilson R.K."/>
        </authorList>
    </citation>
    <scope>NUCLEOTIDE SEQUENCE [LARGE SCALE GENOMIC DNA]</scope>
    <source>
        <strain evidence="1">DSM 14469</strain>
    </source>
</reference>
<comment type="caution">
    <text evidence="1">The sequence shown here is derived from an EMBL/GenBank/DDBJ whole genome shotgun (WGS) entry which is preliminary data.</text>
</comment>
<evidence type="ECO:0000313" key="2">
    <source>
        <dbReference type="Proteomes" id="UP000005561"/>
    </source>
</evidence>
<sequence length="41" mass="4736">MRRSFFYVTLELSGNYLTVRCSAAFAGCVCRHSRLAYCPRE</sequence>
<keyword evidence="2" id="KW-1185">Reference proteome</keyword>
<name>C6LGW1_9FIRM</name>